<name>A0A835ZDA6_9STRA</name>
<keyword evidence="1" id="KW-1133">Transmembrane helix</keyword>
<feature type="transmembrane region" description="Helical" evidence="1">
    <location>
        <begin position="148"/>
        <end position="172"/>
    </location>
</feature>
<comment type="caution">
    <text evidence="2">The sequence shown here is derived from an EMBL/GenBank/DDBJ whole genome shotgun (WGS) entry which is preliminary data.</text>
</comment>
<keyword evidence="1" id="KW-0812">Transmembrane</keyword>
<sequence length="330" mass="34867">MRRQTRQAYGEAFFEADIKAAQEKRVRLFFAAGGAYGAPGTTGALVSNYMHMFCNTHPILSLMVAHPMHPLSRLERVMLLVCNMSWVFLVVTLLERWQAQCASDCAMGICADNNGSVCAASSCVPGADMRTSGAEACDAIMPTWVPSLIAAGLTAPYGMIVGAVATCSWARGFHRRIHICIERVGGLSVLLVAVLSALWVALGVVFGILAAGTDLDHMPIAYAPAPGFTPGLQLTDFDAYEDAPQSPTAGDMMATPAVSPTPSQGLLWSPVEQVTAFTTTFGGQATLELKPRAGQAAGQAAAYLSSSISNGFTHVNNFYRGPKSAWGGGR</sequence>
<dbReference type="EMBL" id="JAFCMP010000007">
    <property type="protein sequence ID" value="KAG5192317.1"/>
    <property type="molecule type" value="Genomic_DNA"/>
</dbReference>
<dbReference type="AlphaFoldDB" id="A0A835ZDA6"/>
<keyword evidence="1" id="KW-0472">Membrane</keyword>
<dbReference type="OrthoDB" id="191961at2759"/>
<evidence type="ECO:0000313" key="2">
    <source>
        <dbReference type="EMBL" id="KAG5192317.1"/>
    </source>
</evidence>
<dbReference type="Proteomes" id="UP000664859">
    <property type="component" value="Unassembled WGS sequence"/>
</dbReference>
<keyword evidence="3" id="KW-1185">Reference proteome</keyword>
<evidence type="ECO:0000256" key="1">
    <source>
        <dbReference type="SAM" id="Phobius"/>
    </source>
</evidence>
<proteinExistence type="predicted"/>
<reference evidence="2" key="1">
    <citation type="submission" date="2021-02" db="EMBL/GenBank/DDBJ databases">
        <title>First Annotated Genome of the Yellow-green Alga Tribonema minus.</title>
        <authorList>
            <person name="Mahan K.M."/>
        </authorList>
    </citation>
    <scope>NUCLEOTIDE SEQUENCE</scope>
    <source>
        <strain evidence="2">UTEX B ZZ1240</strain>
    </source>
</reference>
<feature type="transmembrane region" description="Helical" evidence="1">
    <location>
        <begin position="184"/>
        <end position="209"/>
    </location>
</feature>
<protein>
    <submittedName>
        <fullName evidence="2">Uncharacterized protein</fullName>
    </submittedName>
</protein>
<evidence type="ECO:0000313" key="3">
    <source>
        <dbReference type="Proteomes" id="UP000664859"/>
    </source>
</evidence>
<accession>A0A835ZDA6</accession>
<organism evidence="2 3">
    <name type="scientific">Tribonema minus</name>
    <dbReference type="NCBI Taxonomy" id="303371"/>
    <lineage>
        <taxon>Eukaryota</taxon>
        <taxon>Sar</taxon>
        <taxon>Stramenopiles</taxon>
        <taxon>Ochrophyta</taxon>
        <taxon>PX clade</taxon>
        <taxon>Xanthophyceae</taxon>
        <taxon>Tribonematales</taxon>
        <taxon>Tribonemataceae</taxon>
        <taxon>Tribonema</taxon>
    </lineage>
</organism>
<gene>
    <name evidence="2" type="ORF">JKP88DRAFT_250856</name>
</gene>